<reference evidence="12 13" key="1">
    <citation type="submission" date="2019-07" db="EMBL/GenBank/DDBJ databases">
        <title>Complete Genome Sequence and Methylome Analysis of Nocardia otitidis-caviarum NEB252.</title>
        <authorList>
            <person name="Fomenkov A."/>
            <person name="Anton B.P."/>
            <person name="Vincze T."/>
            <person name="Roberts R.J."/>
        </authorList>
    </citation>
    <scope>NUCLEOTIDE SEQUENCE [LARGE SCALE GENOMIC DNA]</scope>
    <source>
        <strain evidence="12 13">NEB252</strain>
    </source>
</reference>
<dbReference type="Pfam" id="PF02518">
    <property type="entry name" value="HATPase_c"/>
    <property type="match status" value="1"/>
</dbReference>
<dbReference type="EC" id="2.7.13.3" evidence="2"/>
<proteinExistence type="predicted"/>
<evidence type="ECO:0000256" key="2">
    <source>
        <dbReference type="ARBA" id="ARBA00012438"/>
    </source>
</evidence>
<feature type="transmembrane region" description="Helical" evidence="9">
    <location>
        <begin position="143"/>
        <end position="161"/>
    </location>
</feature>
<dbReference type="GO" id="GO:0016020">
    <property type="term" value="C:membrane"/>
    <property type="evidence" value="ECO:0007669"/>
    <property type="project" value="InterPro"/>
</dbReference>
<dbReference type="PANTHER" id="PTHR24421">
    <property type="entry name" value="NITRATE/NITRITE SENSOR PROTEIN NARX-RELATED"/>
    <property type="match status" value="1"/>
</dbReference>
<keyword evidence="6 12" id="KW-0418">Kinase</keyword>
<dbReference type="RefSeq" id="WP_143980209.1">
    <property type="nucleotide sequence ID" value="NZ_CP041695.1"/>
</dbReference>
<name>A0A516NIA9_9NOCA</name>
<evidence type="ECO:0000313" key="12">
    <source>
        <dbReference type="EMBL" id="QDP78647.1"/>
    </source>
</evidence>
<evidence type="ECO:0000256" key="6">
    <source>
        <dbReference type="ARBA" id="ARBA00022777"/>
    </source>
</evidence>
<evidence type="ECO:0000259" key="10">
    <source>
        <dbReference type="Pfam" id="PF02518"/>
    </source>
</evidence>
<feature type="transmembrane region" description="Helical" evidence="9">
    <location>
        <begin position="12"/>
        <end position="37"/>
    </location>
</feature>
<evidence type="ECO:0000256" key="8">
    <source>
        <dbReference type="ARBA" id="ARBA00023012"/>
    </source>
</evidence>
<evidence type="ECO:0000259" key="11">
    <source>
        <dbReference type="Pfam" id="PF07730"/>
    </source>
</evidence>
<keyword evidence="9" id="KW-0472">Membrane</keyword>
<sequence length="381" mass="40027">MLELISADLGRFRWVQALSAALLVLAALVFAVVLHTLQSDTGLSDRRAVGLALIQGLAVALAPRLPLPAWAASVIAVVVASLWVDAGLWVDAMINSHLLVLGVLALSVPARQAAAYWAGTVAAGALLAVLLRPPRGPAELLEVAVLAALILVAGAALRALAAARRGLRDEQEATRRQAERTALLEERTRIARELHDVVAHHMSVIAIQAEAAQFRESAAAPQTFAAIRDSAVTALGEMRRILELLRSGDTGAAPQPTVTDLPRLVDSVRGTGTRVELDTDGDLTAVPAGIGLSAYRIVQEALSNAVRHAPGASVRVRVHCDTDRMRIDVDNPLPAGAGGGRAGHGLTGMRERVAAYGGTLTAAPADGRFRVRAELPIREEP</sequence>
<dbReference type="GO" id="GO:0005524">
    <property type="term" value="F:ATP binding"/>
    <property type="evidence" value="ECO:0007669"/>
    <property type="project" value="UniProtKB-KW"/>
</dbReference>
<dbReference type="Gene3D" id="3.30.565.10">
    <property type="entry name" value="Histidine kinase-like ATPase, C-terminal domain"/>
    <property type="match status" value="1"/>
</dbReference>
<evidence type="ECO:0000256" key="3">
    <source>
        <dbReference type="ARBA" id="ARBA00022553"/>
    </source>
</evidence>
<gene>
    <name evidence="12" type="ORF">FOH10_07720</name>
</gene>
<dbReference type="InterPro" id="IPR003594">
    <property type="entry name" value="HATPase_dom"/>
</dbReference>
<dbReference type="Proteomes" id="UP000317039">
    <property type="component" value="Chromosome"/>
</dbReference>
<dbReference type="SUPFAM" id="SSF55874">
    <property type="entry name" value="ATPase domain of HSP90 chaperone/DNA topoisomerase II/histidine kinase"/>
    <property type="match status" value="1"/>
</dbReference>
<keyword evidence="7" id="KW-0067">ATP-binding</keyword>
<keyword evidence="3" id="KW-0597">Phosphoprotein</keyword>
<feature type="transmembrane region" description="Helical" evidence="9">
    <location>
        <begin position="113"/>
        <end position="131"/>
    </location>
</feature>
<feature type="transmembrane region" description="Helical" evidence="9">
    <location>
        <begin position="49"/>
        <end position="80"/>
    </location>
</feature>
<keyword evidence="9" id="KW-1133">Transmembrane helix</keyword>
<dbReference type="CDD" id="cd16917">
    <property type="entry name" value="HATPase_UhpB-NarQ-NarX-like"/>
    <property type="match status" value="1"/>
</dbReference>
<evidence type="ECO:0000256" key="5">
    <source>
        <dbReference type="ARBA" id="ARBA00022741"/>
    </source>
</evidence>
<keyword evidence="5" id="KW-0547">Nucleotide-binding</keyword>
<dbReference type="EMBL" id="CP041695">
    <property type="protein sequence ID" value="QDP78647.1"/>
    <property type="molecule type" value="Genomic_DNA"/>
</dbReference>
<dbReference type="KEGG" id="nod:FOH10_07720"/>
<dbReference type="GO" id="GO:0000155">
    <property type="term" value="F:phosphorelay sensor kinase activity"/>
    <property type="evidence" value="ECO:0007669"/>
    <property type="project" value="InterPro"/>
</dbReference>
<dbReference type="PANTHER" id="PTHR24421:SF10">
    <property type="entry name" value="NITRATE_NITRITE SENSOR PROTEIN NARQ"/>
    <property type="match status" value="1"/>
</dbReference>
<dbReference type="AlphaFoldDB" id="A0A516NIA9"/>
<dbReference type="Gene3D" id="1.20.5.1930">
    <property type="match status" value="1"/>
</dbReference>
<dbReference type="InterPro" id="IPR050482">
    <property type="entry name" value="Sensor_HK_TwoCompSys"/>
</dbReference>
<comment type="catalytic activity">
    <reaction evidence="1">
        <text>ATP + protein L-histidine = ADP + protein N-phospho-L-histidine.</text>
        <dbReference type="EC" id="2.7.13.3"/>
    </reaction>
</comment>
<dbReference type="InterPro" id="IPR011712">
    <property type="entry name" value="Sig_transdc_His_kin_sub3_dim/P"/>
</dbReference>
<feature type="domain" description="Histidine kinase/HSP90-like ATPase" evidence="10">
    <location>
        <begin position="293"/>
        <end position="377"/>
    </location>
</feature>
<evidence type="ECO:0000256" key="7">
    <source>
        <dbReference type="ARBA" id="ARBA00022840"/>
    </source>
</evidence>
<evidence type="ECO:0000256" key="1">
    <source>
        <dbReference type="ARBA" id="ARBA00000085"/>
    </source>
</evidence>
<organism evidence="12 13">
    <name type="scientific">Nocardia otitidiscaviarum</name>
    <dbReference type="NCBI Taxonomy" id="1823"/>
    <lineage>
        <taxon>Bacteria</taxon>
        <taxon>Bacillati</taxon>
        <taxon>Actinomycetota</taxon>
        <taxon>Actinomycetes</taxon>
        <taxon>Mycobacteriales</taxon>
        <taxon>Nocardiaceae</taxon>
        <taxon>Nocardia</taxon>
    </lineage>
</organism>
<keyword evidence="4" id="KW-0808">Transferase</keyword>
<feature type="transmembrane region" description="Helical" evidence="9">
    <location>
        <begin position="86"/>
        <end position="106"/>
    </location>
</feature>
<feature type="domain" description="Signal transduction histidine kinase subgroup 3 dimerisation and phosphoacceptor" evidence="11">
    <location>
        <begin position="186"/>
        <end position="248"/>
    </location>
</feature>
<dbReference type="Pfam" id="PF07730">
    <property type="entry name" value="HisKA_3"/>
    <property type="match status" value="1"/>
</dbReference>
<dbReference type="InterPro" id="IPR036890">
    <property type="entry name" value="HATPase_C_sf"/>
</dbReference>
<dbReference type="GeneID" id="80332282"/>
<keyword evidence="8" id="KW-0902">Two-component regulatory system</keyword>
<keyword evidence="9" id="KW-0812">Transmembrane</keyword>
<accession>A0A516NIA9</accession>
<dbReference type="GO" id="GO:0046983">
    <property type="term" value="F:protein dimerization activity"/>
    <property type="evidence" value="ECO:0007669"/>
    <property type="project" value="InterPro"/>
</dbReference>
<evidence type="ECO:0000313" key="13">
    <source>
        <dbReference type="Proteomes" id="UP000317039"/>
    </source>
</evidence>
<protein>
    <recommendedName>
        <fullName evidence="2">histidine kinase</fullName>
        <ecNumber evidence="2">2.7.13.3</ecNumber>
    </recommendedName>
</protein>
<evidence type="ECO:0000256" key="4">
    <source>
        <dbReference type="ARBA" id="ARBA00022679"/>
    </source>
</evidence>
<evidence type="ECO:0000256" key="9">
    <source>
        <dbReference type="SAM" id="Phobius"/>
    </source>
</evidence>